<dbReference type="InterPro" id="IPR016181">
    <property type="entry name" value="Acyl_CoA_acyltransferase"/>
</dbReference>
<evidence type="ECO:0000256" key="1">
    <source>
        <dbReference type="ARBA" id="ARBA00009342"/>
    </source>
</evidence>
<feature type="domain" description="N-acetyltransferase" evidence="7">
    <location>
        <begin position="33"/>
        <end position="149"/>
    </location>
</feature>
<evidence type="ECO:0000256" key="3">
    <source>
        <dbReference type="ARBA" id="ARBA00022649"/>
    </source>
</evidence>
<accession>A0A084ZP57</accession>
<sequence>MEINVTAPALLTEEHILLPFDCGNEVLDDWLRRRAMKNQHLNASRTFVICPEGTMRVVGYYSIATGSVSHVDLSRSLRQNMPDPVPIVLLGRLAVDVCTQGHNFGKWLLNDAVIRVSNLADQVGIKAIMVHAINERAKAFYEYFGFVQSPVAANTLFYKL</sequence>
<dbReference type="Proteomes" id="UP000028630">
    <property type="component" value="Unassembled WGS sequence"/>
</dbReference>
<dbReference type="PANTHER" id="PTHR36449">
    <property type="entry name" value="ACETYLTRANSFERASE-RELATED"/>
    <property type="match status" value="1"/>
</dbReference>
<organism evidence="8 9">
    <name type="scientific">Trabulsiella guamensis ATCC 49490</name>
    <dbReference type="NCBI Taxonomy" id="1005994"/>
    <lineage>
        <taxon>Bacteria</taxon>
        <taxon>Pseudomonadati</taxon>
        <taxon>Pseudomonadota</taxon>
        <taxon>Gammaproteobacteria</taxon>
        <taxon>Enterobacterales</taxon>
        <taxon>Enterobacteriaceae</taxon>
        <taxon>Trabulsiella</taxon>
    </lineage>
</organism>
<comment type="caution">
    <text evidence="8">The sequence shown here is derived from an EMBL/GenBank/DDBJ whole genome shotgun (WGS) entry which is preliminary data.</text>
</comment>
<keyword evidence="3" id="KW-1277">Toxin-antitoxin system</keyword>
<comment type="catalytic activity">
    <reaction evidence="6">
        <text>glycyl-tRNA(Gly) + acetyl-CoA = N-acetylglycyl-tRNA(Gly) + CoA + H(+)</text>
        <dbReference type="Rhea" id="RHEA:81867"/>
        <dbReference type="Rhea" id="RHEA-COMP:9683"/>
        <dbReference type="Rhea" id="RHEA-COMP:19766"/>
        <dbReference type="ChEBI" id="CHEBI:15378"/>
        <dbReference type="ChEBI" id="CHEBI:57287"/>
        <dbReference type="ChEBI" id="CHEBI:57288"/>
        <dbReference type="ChEBI" id="CHEBI:78522"/>
        <dbReference type="ChEBI" id="CHEBI:232036"/>
    </reaction>
</comment>
<dbReference type="Gene3D" id="3.40.630.30">
    <property type="match status" value="1"/>
</dbReference>
<dbReference type="OrthoDB" id="9799147at2"/>
<reference evidence="9" key="1">
    <citation type="submission" date="2014-05" db="EMBL/GenBank/DDBJ databases">
        <title>ATOL: Assembling a taxonomically balanced genome-scale reconstruction of the evolutionary history of the Enterobacteriaceae.</title>
        <authorList>
            <person name="Plunkett G. III"/>
            <person name="Neeno-Eckwall E.C."/>
            <person name="Glasner J.D."/>
            <person name="Perna N.T."/>
        </authorList>
    </citation>
    <scope>NUCLEOTIDE SEQUENCE [LARGE SCALE GENOMIC DNA]</scope>
    <source>
        <strain evidence="9">ATCC 49490</strain>
    </source>
</reference>
<dbReference type="EMBL" id="JMTB01000117">
    <property type="protein sequence ID" value="KFB99251.1"/>
    <property type="molecule type" value="Genomic_DNA"/>
</dbReference>
<gene>
    <name evidence="8" type="ORF">GTGU_04253</name>
</gene>
<proteinExistence type="inferred from homology"/>
<comment type="similarity">
    <text evidence="1">Belongs to the acetyltransferase family. GNAT subfamily.</text>
</comment>
<dbReference type="SUPFAM" id="SSF55729">
    <property type="entry name" value="Acyl-CoA N-acyltransferases (Nat)"/>
    <property type="match status" value="1"/>
</dbReference>
<evidence type="ECO:0000313" key="8">
    <source>
        <dbReference type="EMBL" id="KFB99251.1"/>
    </source>
</evidence>
<evidence type="ECO:0000256" key="4">
    <source>
        <dbReference type="ARBA" id="ARBA00022679"/>
    </source>
</evidence>
<dbReference type="eggNOG" id="COG0454">
    <property type="taxonomic scope" value="Bacteria"/>
</dbReference>
<dbReference type="Pfam" id="PF13673">
    <property type="entry name" value="Acetyltransf_10"/>
    <property type="match status" value="1"/>
</dbReference>
<evidence type="ECO:0000256" key="2">
    <source>
        <dbReference type="ARBA" id="ARBA00022491"/>
    </source>
</evidence>
<dbReference type="AlphaFoldDB" id="A0A084ZP57"/>
<evidence type="ECO:0000256" key="5">
    <source>
        <dbReference type="ARBA" id="ARBA00023315"/>
    </source>
</evidence>
<dbReference type="GO" id="GO:0016747">
    <property type="term" value="F:acyltransferase activity, transferring groups other than amino-acyl groups"/>
    <property type="evidence" value="ECO:0007669"/>
    <property type="project" value="InterPro"/>
</dbReference>
<name>A0A084ZP57_9ENTR</name>
<dbReference type="InterPro" id="IPR000182">
    <property type="entry name" value="GNAT_dom"/>
</dbReference>
<keyword evidence="4 8" id="KW-0808">Transferase</keyword>
<dbReference type="PANTHER" id="PTHR36449:SF1">
    <property type="entry name" value="ACETYLTRANSFERASE"/>
    <property type="match status" value="1"/>
</dbReference>
<dbReference type="RefSeq" id="WP_038162003.1">
    <property type="nucleotide sequence ID" value="NZ_JMTB01000117.1"/>
</dbReference>
<evidence type="ECO:0000256" key="6">
    <source>
        <dbReference type="ARBA" id="ARBA00049880"/>
    </source>
</evidence>
<keyword evidence="5" id="KW-0012">Acyltransferase</keyword>
<protein>
    <submittedName>
        <fullName evidence="8">Acetyltransferase</fullName>
    </submittedName>
</protein>
<keyword evidence="2" id="KW-0678">Repressor</keyword>
<evidence type="ECO:0000259" key="7">
    <source>
        <dbReference type="Pfam" id="PF13673"/>
    </source>
</evidence>
<evidence type="ECO:0000313" key="9">
    <source>
        <dbReference type="Proteomes" id="UP000028630"/>
    </source>
</evidence>
<keyword evidence="9" id="KW-1185">Reference proteome</keyword>